<organism evidence="10 11">
    <name type="scientific">Alkalitalea saponilacus</name>
    <dbReference type="NCBI Taxonomy" id="889453"/>
    <lineage>
        <taxon>Bacteria</taxon>
        <taxon>Pseudomonadati</taxon>
        <taxon>Bacteroidota</taxon>
        <taxon>Bacteroidia</taxon>
        <taxon>Marinilabiliales</taxon>
        <taxon>Marinilabiliaceae</taxon>
        <taxon>Alkalitalea</taxon>
    </lineage>
</organism>
<dbReference type="PANTHER" id="PTHR12815">
    <property type="entry name" value="SORTING AND ASSEMBLY MACHINERY SAMM50 PROTEIN FAMILY MEMBER"/>
    <property type="match status" value="1"/>
</dbReference>
<evidence type="ECO:0000256" key="2">
    <source>
        <dbReference type="ARBA" id="ARBA00022452"/>
    </source>
</evidence>
<sequence>MHLRVKYTYLIFIFILIFPVVVSGQQDPVVRKVKFKGNDSFSNKDLMNEISFTHGRWVTRKLLGRETSYYSEDAWDMNVRELKHFYQSQGFMHIKVHEPKVKFSRNRQRAKVTFVISEGDPVIIESVKFTGENPEINKELNDQAETRRSILEARKGERFQDNKIWNDRDRITRFMVEKGYAYAETEPEIRADTTRNNATVIWQLSPGPVSYFGEVTIEGNQRTPTNIVERQLAFNQGELYSRQKLNRSQQQVFQLGTFRVASVRARLSRDLHDTIPVHISITEAPQTSTRVGVGYGREDQFRTFIDFQVLNFTGGARRLNLFAKHSALEPYRFEATLTQPAAFSPNSTLALSPSVRRMKEPGFELFTYGANISLLQRISERVSGSFNIYYDNVNLDTTSVALFEDTDFLAKTYSKSGVATGLFYDSSSPRFDPTRGWMIAFNARANSLVFTGDYPFLKYQIEVKKYQPFFEIATLATKIKAGTVHSVGNNTAIPVEERFFSGGSRSVRGWARQQLGPTDSNGVPVGGKYLFEMSVEPRIKIVGPLSLVAFMDVGNVWQTFDDVEIGDIRFSAGGGIRFATPIGPVGADIARPIWDASSSWQFHINIGHAF</sequence>
<dbReference type="InterPro" id="IPR023707">
    <property type="entry name" value="OM_assembly_BamA"/>
</dbReference>
<dbReference type="Gene3D" id="3.10.20.310">
    <property type="entry name" value="membrane protein fhac"/>
    <property type="match status" value="3"/>
</dbReference>
<dbReference type="InterPro" id="IPR039910">
    <property type="entry name" value="D15-like"/>
</dbReference>
<dbReference type="InterPro" id="IPR010827">
    <property type="entry name" value="BamA/TamA_POTRA"/>
</dbReference>
<dbReference type="STRING" id="889453.SAMN03080601_02629"/>
<evidence type="ECO:0000256" key="6">
    <source>
        <dbReference type="ARBA" id="ARBA00023136"/>
    </source>
</evidence>
<dbReference type="Gene3D" id="2.40.160.50">
    <property type="entry name" value="membrane protein fhac: a member of the omp85/tpsb transporter family"/>
    <property type="match status" value="1"/>
</dbReference>
<evidence type="ECO:0000256" key="5">
    <source>
        <dbReference type="ARBA" id="ARBA00022737"/>
    </source>
</evidence>
<dbReference type="PROSITE" id="PS51779">
    <property type="entry name" value="POTRA"/>
    <property type="match status" value="1"/>
</dbReference>
<keyword evidence="5" id="KW-0677">Repeat</keyword>
<reference evidence="10 11" key="1">
    <citation type="submission" date="2017-02" db="EMBL/GenBank/DDBJ databases">
        <authorList>
            <person name="Peterson S.W."/>
        </authorList>
    </citation>
    <scope>NUCLEOTIDE SEQUENCE [LARGE SCALE GENOMIC DNA]</scope>
    <source>
        <strain evidence="10 11">DSM 24412</strain>
    </source>
</reference>
<evidence type="ECO:0000256" key="4">
    <source>
        <dbReference type="ARBA" id="ARBA00022729"/>
    </source>
</evidence>
<keyword evidence="6" id="KW-0472">Membrane</keyword>
<evidence type="ECO:0000313" key="11">
    <source>
        <dbReference type="Proteomes" id="UP000191055"/>
    </source>
</evidence>
<evidence type="ECO:0000256" key="1">
    <source>
        <dbReference type="ARBA" id="ARBA00004370"/>
    </source>
</evidence>
<dbReference type="PANTHER" id="PTHR12815:SF47">
    <property type="entry name" value="TRANSLOCATION AND ASSEMBLY MODULE SUBUNIT TAMA"/>
    <property type="match status" value="1"/>
</dbReference>
<evidence type="ECO:0000256" key="3">
    <source>
        <dbReference type="ARBA" id="ARBA00022692"/>
    </source>
</evidence>
<dbReference type="InterPro" id="IPR034746">
    <property type="entry name" value="POTRA"/>
</dbReference>
<dbReference type="InterPro" id="IPR000184">
    <property type="entry name" value="Bac_surfAg_D15"/>
</dbReference>
<dbReference type="EMBL" id="FUYV01000016">
    <property type="protein sequence ID" value="SKC22983.1"/>
    <property type="molecule type" value="Genomic_DNA"/>
</dbReference>
<dbReference type="GO" id="GO:0071709">
    <property type="term" value="P:membrane assembly"/>
    <property type="evidence" value="ECO:0007669"/>
    <property type="project" value="InterPro"/>
</dbReference>
<dbReference type="Pfam" id="PF07244">
    <property type="entry name" value="POTRA"/>
    <property type="match status" value="3"/>
</dbReference>
<dbReference type="GO" id="GO:0009279">
    <property type="term" value="C:cell outer membrane"/>
    <property type="evidence" value="ECO:0007669"/>
    <property type="project" value="UniProtKB-UniRule"/>
</dbReference>
<protein>
    <recommendedName>
        <fullName evidence="8">Outer membrane protein assembly factor BamA</fullName>
    </recommendedName>
</protein>
<dbReference type="Proteomes" id="UP000191055">
    <property type="component" value="Unassembled WGS sequence"/>
</dbReference>
<gene>
    <name evidence="10" type="ORF">SAMN03080601_02629</name>
</gene>
<evidence type="ECO:0000256" key="7">
    <source>
        <dbReference type="ARBA" id="ARBA00023237"/>
    </source>
</evidence>
<keyword evidence="11" id="KW-1185">Reference proteome</keyword>
<dbReference type="Pfam" id="PF01103">
    <property type="entry name" value="Omp85"/>
    <property type="match status" value="1"/>
</dbReference>
<keyword evidence="2" id="KW-1134">Transmembrane beta strand</keyword>
<name>A0A1T5HQM5_9BACT</name>
<proteinExistence type="predicted"/>
<keyword evidence="7" id="KW-0998">Cell outer membrane</keyword>
<evidence type="ECO:0000259" key="9">
    <source>
        <dbReference type="PROSITE" id="PS51779"/>
    </source>
</evidence>
<comment type="subcellular location">
    <subcellularLocation>
        <location evidence="1">Membrane</location>
    </subcellularLocation>
</comment>
<keyword evidence="3" id="KW-0812">Transmembrane</keyword>
<keyword evidence="4" id="KW-0732">Signal</keyword>
<accession>A0A1T5HQM5</accession>
<dbReference type="KEGG" id="asx:CDL62_04360"/>
<feature type="domain" description="POTRA" evidence="9">
    <location>
        <begin position="210"/>
        <end position="284"/>
    </location>
</feature>
<dbReference type="NCBIfam" id="TIGR03303">
    <property type="entry name" value="OM_YaeT"/>
    <property type="match status" value="1"/>
</dbReference>
<evidence type="ECO:0000313" key="10">
    <source>
        <dbReference type="EMBL" id="SKC22983.1"/>
    </source>
</evidence>
<dbReference type="AlphaFoldDB" id="A0A1T5HQM5"/>
<evidence type="ECO:0000256" key="8">
    <source>
        <dbReference type="NCBIfam" id="TIGR03303"/>
    </source>
</evidence>